<evidence type="ECO:0000313" key="2">
    <source>
        <dbReference type="EMBL" id="AEW96014.1"/>
    </source>
</evidence>
<evidence type="ECO:0000256" key="1">
    <source>
        <dbReference type="SAM" id="MobiDB-lite"/>
    </source>
</evidence>
<protein>
    <submittedName>
        <fullName evidence="2">Uncharacterized protein</fullName>
    </submittedName>
</protein>
<dbReference type="HOGENOM" id="CLU_3240043_0_0_11"/>
<feature type="compositionally biased region" description="Low complexity" evidence="1">
    <location>
        <begin position="1"/>
        <end position="10"/>
    </location>
</feature>
<keyword evidence="3" id="KW-1185">Reference proteome</keyword>
<gene>
    <name evidence="2" type="ordered locus">SCATT_36430</name>
</gene>
<accession>G8X023</accession>
<sequence length="43" mass="4488">MVAADPFAFPFPAPALRGSRPAAGREWPDGAAVRGRAPAQWAP</sequence>
<proteinExistence type="predicted"/>
<feature type="region of interest" description="Disordered" evidence="1">
    <location>
        <begin position="1"/>
        <end position="43"/>
    </location>
</feature>
<dbReference type="EMBL" id="CP003219">
    <property type="protein sequence ID" value="AEW96014.1"/>
    <property type="molecule type" value="Genomic_DNA"/>
</dbReference>
<dbReference type="KEGG" id="scy:SCATT_36430"/>
<organism evidence="2 3">
    <name type="scientific">Streptantibioticus cattleyicolor (strain ATCC 35852 / DSM 46488 / JCM 4925 / NBRC 14057 / NRRL 8057)</name>
    <name type="common">Streptomyces cattleya</name>
    <dbReference type="NCBI Taxonomy" id="1003195"/>
    <lineage>
        <taxon>Bacteria</taxon>
        <taxon>Bacillati</taxon>
        <taxon>Actinomycetota</taxon>
        <taxon>Actinomycetes</taxon>
        <taxon>Kitasatosporales</taxon>
        <taxon>Streptomycetaceae</taxon>
        <taxon>Streptantibioticus</taxon>
    </lineage>
</organism>
<reference evidence="3" key="1">
    <citation type="submission" date="2011-12" db="EMBL/GenBank/DDBJ databases">
        <title>Complete genome sequence of Streptomyces cattleya strain DSM 46488.</title>
        <authorList>
            <person name="Ou H.-Y."/>
            <person name="Li P."/>
            <person name="Zhao C."/>
            <person name="O'Hagan D."/>
            <person name="Deng Z."/>
        </authorList>
    </citation>
    <scope>NUCLEOTIDE SEQUENCE [LARGE SCALE GENOMIC DNA]</scope>
    <source>
        <strain evidence="3">ATCC 35852 / DSM 46488 / JCM 4925 / NBRC 14057 / NRRL 8057</strain>
    </source>
</reference>
<dbReference type="AlphaFoldDB" id="G8X023"/>
<evidence type="ECO:0000313" key="3">
    <source>
        <dbReference type="Proteomes" id="UP000007842"/>
    </source>
</evidence>
<dbReference type="Proteomes" id="UP000007842">
    <property type="component" value="Chromosome"/>
</dbReference>
<name>G8X023_STREN</name>